<protein>
    <submittedName>
        <fullName evidence="3">Uncharacterized protein</fullName>
    </submittedName>
</protein>
<feature type="region of interest" description="Disordered" evidence="1">
    <location>
        <begin position="369"/>
        <end position="487"/>
    </location>
</feature>
<name>A0A2S4V5J1_9BASI</name>
<feature type="region of interest" description="Disordered" evidence="1">
    <location>
        <begin position="504"/>
        <end position="589"/>
    </location>
</feature>
<evidence type="ECO:0000256" key="2">
    <source>
        <dbReference type="SAM" id="SignalP"/>
    </source>
</evidence>
<feature type="compositionally biased region" description="Basic and acidic residues" evidence="1">
    <location>
        <begin position="280"/>
        <end position="289"/>
    </location>
</feature>
<feature type="region of interest" description="Disordered" evidence="1">
    <location>
        <begin position="56"/>
        <end position="75"/>
    </location>
</feature>
<organism evidence="3 4">
    <name type="scientific">Puccinia striiformis</name>
    <dbReference type="NCBI Taxonomy" id="27350"/>
    <lineage>
        <taxon>Eukaryota</taxon>
        <taxon>Fungi</taxon>
        <taxon>Dikarya</taxon>
        <taxon>Basidiomycota</taxon>
        <taxon>Pucciniomycotina</taxon>
        <taxon>Pucciniomycetes</taxon>
        <taxon>Pucciniales</taxon>
        <taxon>Pucciniaceae</taxon>
        <taxon>Puccinia</taxon>
    </lineage>
</organism>
<keyword evidence="2" id="KW-0732">Signal</keyword>
<accession>A0A2S4V5J1</accession>
<keyword evidence="4" id="KW-1185">Reference proteome</keyword>
<feature type="compositionally biased region" description="Basic and acidic residues" evidence="1">
    <location>
        <begin position="114"/>
        <end position="125"/>
    </location>
</feature>
<feature type="compositionally biased region" description="Acidic residues" evidence="1">
    <location>
        <begin position="264"/>
        <end position="279"/>
    </location>
</feature>
<dbReference type="EMBL" id="PKSL01000107">
    <property type="protein sequence ID" value="POW04803.1"/>
    <property type="molecule type" value="Genomic_DNA"/>
</dbReference>
<feature type="compositionally biased region" description="Polar residues" evidence="1">
    <location>
        <begin position="394"/>
        <end position="405"/>
    </location>
</feature>
<evidence type="ECO:0000313" key="3">
    <source>
        <dbReference type="EMBL" id="POW04803.1"/>
    </source>
</evidence>
<reference evidence="3" key="1">
    <citation type="submission" date="2017-12" db="EMBL/GenBank/DDBJ databases">
        <title>Gene loss provides genomic basis for host adaptation in cereal stripe rust fungi.</title>
        <authorList>
            <person name="Xia C."/>
        </authorList>
    </citation>
    <scope>NUCLEOTIDE SEQUENCE [LARGE SCALE GENOMIC DNA]</scope>
    <source>
        <strain evidence="3">93-210</strain>
    </source>
</reference>
<gene>
    <name evidence="3" type="ORF">PSTT_10136</name>
</gene>
<dbReference type="VEuPathDB" id="FungiDB:PSHT_02282"/>
<feature type="compositionally biased region" description="Basic and acidic residues" evidence="1">
    <location>
        <begin position="407"/>
        <end position="417"/>
    </location>
</feature>
<feature type="signal peptide" evidence="2">
    <location>
        <begin position="1"/>
        <end position="15"/>
    </location>
</feature>
<comment type="caution">
    <text evidence="3">The sequence shown here is derived from an EMBL/GenBank/DDBJ whole genome shotgun (WGS) entry which is preliminary data.</text>
</comment>
<sequence length="589" mass="62776">MHSLLVALVIISVEAAPRPGGHREYLPDTPVHRTQHRNIEITAIEPRSVHCRSIMAGCDSSPKRPQSGTKTRRMVGWGSKSFESDGAINHSSMPIKLTDCVSGKFPQTRSPTETSEHHSREEKHSTGSQPTVDGKTGPTSQPPADVLKTLCGSFIGGGDKSNTKTNIVGPWIPRDGSAAPSKSKTSIGDSHVKPNATGSASDKRSVALTWCHHYMTYSPIDTGSHNGSAPGEKPHGHGDGKIIPSPSPSPSTVGSKHIPKVLSEDSDDEDMDLDDDEETPEKNSVTDKNFKVPSNFKSPCTIFNSLLVALVIISVEAASRPGGHREYLPNTPVHRTPHRSIEITAIKPRSVHCRSTLVGCSLSPERLQSNTKTRRMVGWGSKSFESDGDEESPSDLSILSNNPAETSGHHSKEEKHSAGSQPTSDGKTGPTSQPPADVLKTLCGSFIGGGDKSDTKTNIVGPWIPRDGSAAPSKSKTSIGGSHVKPNATSKKSVAMAWCHHYLTYSPSDTGSHNGTAPGEKPHSHGDGKIIPSPSPSPSAVGSKEIPKVLSEDSDVEDMDLDVDEEAPEQESVTDENFKVPTNFKVPIN</sequence>
<feature type="compositionally biased region" description="Polar residues" evidence="1">
    <location>
        <begin position="505"/>
        <end position="515"/>
    </location>
</feature>
<dbReference type="Proteomes" id="UP000239156">
    <property type="component" value="Unassembled WGS sequence"/>
</dbReference>
<feature type="region of interest" description="Disordered" evidence="1">
    <location>
        <begin position="219"/>
        <end position="289"/>
    </location>
</feature>
<dbReference type="VEuPathDB" id="FungiDB:PSTT_10136"/>
<evidence type="ECO:0000313" key="4">
    <source>
        <dbReference type="Proteomes" id="UP000239156"/>
    </source>
</evidence>
<feature type="compositionally biased region" description="Polar residues" evidence="1">
    <location>
        <begin position="418"/>
        <end position="431"/>
    </location>
</feature>
<proteinExistence type="predicted"/>
<feature type="region of interest" description="Disordered" evidence="1">
    <location>
        <begin position="98"/>
        <end position="202"/>
    </location>
</feature>
<feature type="chain" id="PRO_5015783745" evidence="2">
    <location>
        <begin position="16"/>
        <end position="589"/>
    </location>
</feature>
<evidence type="ECO:0000256" key="1">
    <source>
        <dbReference type="SAM" id="MobiDB-lite"/>
    </source>
</evidence>
<dbReference type="AlphaFoldDB" id="A0A2S4V5J1"/>
<feature type="compositionally biased region" description="Acidic residues" evidence="1">
    <location>
        <begin position="552"/>
        <end position="574"/>
    </location>
</feature>